<dbReference type="GO" id="GO:0032700">
    <property type="term" value="P:negative regulation of interleukin-17 production"/>
    <property type="evidence" value="ECO:0007669"/>
    <property type="project" value="Ensembl"/>
</dbReference>
<dbReference type="GO" id="GO:0005615">
    <property type="term" value="C:extracellular space"/>
    <property type="evidence" value="ECO:0007669"/>
    <property type="project" value="InterPro"/>
</dbReference>
<dbReference type="FunFam" id="2.80.10.50:FF:000013">
    <property type="entry name" value="Interleukin-1"/>
    <property type="match status" value="1"/>
</dbReference>
<dbReference type="OrthoDB" id="9442925at2759"/>
<dbReference type="GeneID" id="114030816"/>
<dbReference type="GO" id="GO:0071222">
    <property type="term" value="P:cellular response to lipopolysaccharide"/>
    <property type="evidence" value="ECO:0007669"/>
    <property type="project" value="TreeGrafter"/>
</dbReference>
<organism evidence="5 6">
    <name type="scientific">Vombatus ursinus</name>
    <name type="common">Common wombat</name>
    <dbReference type="NCBI Taxonomy" id="29139"/>
    <lineage>
        <taxon>Eukaryota</taxon>
        <taxon>Metazoa</taxon>
        <taxon>Chordata</taxon>
        <taxon>Craniata</taxon>
        <taxon>Vertebrata</taxon>
        <taxon>Euteleostomi</taxon>
        <taxon>Mammalia</taxon>
        <taxon>Metatheria</taxon>
        <taxon>Diprotodontia</taxon>
        <taxon>Vombatidae</taxon>
        <taxon>Vombatus</taxon>
    </lineage>
</organism>
<dbReference type="STRING" id="29139.ENSVURP00010027257"/>
<evidence type="ECO:0000256" key="2">
    <source>
        <dbReference type="ARBA" id="ARBA00010448"/>
    </source>
</evidence>
<proteinExistence type="inferred from homology"/>
<comment type="subcellular location">
    <subcellularLocation>
        <location evidence="1 4">Secreted</location>
    </subcellularLocation>
</comment>
<gene>
    <name evidence="5" type="primary">IL36RN</name>
</gene>
<dbReference type="Ensembl" id="ENSVURT00010031039.1">
    <property type="protein sequence ID" value="ENSVURP00010027257.1"/>
    <property type="gene ID" value="ENSVURG00010020862.1"/>
</dbReference>
<reference evidence="5" key="2">
    <citation type="submission" date="2025-08" db="UniProtKB">
        <authorList>
            <consortium name="Ensembl"/>
        </authorList>
    </citation>
    <scope>IDENTIFICATION</scope>
</reference>
<dbReference type="GO" id="GO:0002437">
    <property type="term" value="P:inflammatory response to antigenic stimulus"/>
    <property type="evidence" value="ECO:0007669"/>
    <property type="project" value="TreeGrafter"/>
</dbReference>
<dbReference type="GO" id="GO:0001960">
    <property type="term" value="P:negative regulation of cytokine-mediated signaling pathway"/>
    <property type="evidence" value="ECO:0007669"/>
    <property type="project" value="Ensembl"/>
</dbReference>
<evidence type="ECO:0000256" key="1">
    <source>
        <dbReference type="ARBA" id="ARBA00004613"/>
    </source>
</evidence>
<comment type="similarity">
    <text evidence="2 4">Belongs to the IL-1 family.</text>
</comment>
<dbReference type="GO" id="GO:0005125">
    <property type="term" value="F:cytokine activity"/>
    <property type="evidence" value="ECO:0007669"/>
    <property type="project" value="UniProtKB-UniRule"/>
</dbReference>
<dbReference type="InterPro" id="IPR000975">
    <property type="entry name" value="IL-1_fam"/>
</dbReference>
<evidence type="ECO:0000313" key="6">
    <source>
        <dbReference type="Proteomes" id="UP000314987"/>
    </source>
</evidence>
<name>A0A4X2M1W3_VOMUR</name>
<dbReference type="Proteomes" id="UP000314987">
    <property type="component" value="Unassembled WGS sequence"/>
</dbReference>
<reference evidence="5" key="3">
    <citation type="submission" date="2025-09" db="UniProtKB">
        <authorList>
            <consortium name="Ensembl"/>
        </authorList>
    </citation>
    <scope>IDENTIFICATION</scope>
</reference>
<dbReference type="PANTHER" id="PTHR10078:SF32">
    <property type="entry name" value="INTERLEUKIN-36 RECEPTOR ANTAGONIST PROTEIN"/>
    <property type="match status" value="1"/>
</dbReference>
<dbReference type="CTD" id="26525"/>
<accession>A0A4X2M1W3</accession>
<dbReference type="OMA" id="IMELYAG"/>
<dbReference type="GeneTree" id="ENSGT00950000182943"/>
<evidence type="ECO:0000256" key="3">
    <source>
        <dbReference type="ARBA" id="ARBA00022525"/>
    </source>
</evidence>
<dbReference type="AlphaFoldDB" id="A0A4X2M1W3"/>
<dbReference type="PRINTS" id="PR01360">
    <property type="entry name" value="INTRLEUKIN1X"/>
</dbReference>
<evidence type="ECO:0000256" key="4">
    <source>
        <dbReference type="RuleBase" id="RU003753"/>
    </source>
</evidence>
<dbReference type="GO" id="GO:0019732">
    <property type="term" value="P:antifungal humoral response"/>
    <property type="evidence" value="ECO:0007669"/>
    <property type="project" value="Ensembl"/>
</dbReference>
<dbReference type="SMART" id="SM00125">
    <property type="entry name" value="IL1"/>
    <property type="match status" value="1"/>
</dbReference>
<dbReference type="Pfam" id="PF00340">
    <property type="entry name" value="IL1"/>
    <property type="match status" value="1"/>
</dbReference>
<evidence type="ECO:0000313" key="5">
    <source>
        <dbReference type="Ensembl" id="ENSVURP00010027257.1"/>
    </source>
</evidence>
<reference evidence="6" key="1">
    <citation type="submission" date="2018-12" db="EMBL/GenBank/DDBJ databases">
        <authorList>
            <person name="Yazar S."/>
        </authorList>
    </citation>
    <scope>NUCLEOTIDE SEQUENCE [LARGE SCALE GENOMIC DNA]</scope>
</reference>
<keyword evidence="6" id="KW-1185">Reference proteome</keyword>
<dbReference type="PRINTS" id="PR00264">
    <property type="entry name" value="INTERLEUKIN1"/>
</dbReference>
<protein>
    <recommendedName>
        <fullName evidence="4">Interleukin-1</fullName>
    </recommendedName>
</protein>
<dbReference type="RefSeq" id="XP_027701517.1">
    <property type="nucleotide sequence ID" value="XM_027845716.1"/>
</dbReference>
<sequence length="153" mass="17351">MVLSKALCFRIKDATMKAIYVQNNQLLAGRVQAGKLIEGEEISVVPNRSLDAKRSPIILGIEEGSQCLSVGMAQQPILQIEHKNIMDLYRSKEESKSFTFYMYNTGLTSRLESAIYPGWFLCSIHEENQPIILTNHPDDSESVIADFYFRQCD</sequence>
<keyword evidence="3 4" id="KW-0964">Secreted</keyword>
<dbReference type="GO" id="GO:0032715">
    <property type="term" value="P:negative regulation of interleukin-6 production"/>
    <property type="evidence" value="ECO:0007669"/>
    <property type="project" value="Ensembl"/>
</dbReference>
<dbReference type="GO" id="GO:0005149">
    <property type="term" value="F:interleukin-1 receptor binding"/>
    <property type="evidence" value="ECO:0007669"/>
    <property type="project" value="UniProtKB-UniRule"/>
</dbReference>
<dbReference type="SUPFAM" id="SSF50353">
    <property type="entry name" value="Cytokine"/>
    <property type="match status" value="1"/>
</dbReference>
<dbReference type="PANTHER" id="PTHR10078">
    <property type="entry name" value="INTERLEUKIN-1 FAMILY MEMBER"/>
    <property type="match status" value="1"/>
</dbReference>
<dbReference type="InterPro" id="IPR008996">
    <property type="entry name" value="IL1/FGF"/>
</dbReference>
<dbReference type="Gene3D" id="2.80.10.50">
    <property type="match status" value="1"/>
</dbReference>
<dbReference type="InterPro" id="IPR003297">
    <property type="entry name" value="IL-1RA/IL-36"/>
</dbReference>
<dbReference type="GO" id="GO:0032689">
    <property type="term" value="P:negative regulation of type II interferon production"/>
    <property type="evidence" value="ECO:0007669"/>
    <property type="project" value="Ensembl"/>
</dbReference>